<gene>
    <name evidence="4" type="ORF">DC28_10790</name>
</gene>
<dbReference type="Gene3D" id="1.25.40.10">
    <property type="entry name" value="Tetratricopeptide repeat domain"/>
    <property type="match status" value="1"/>
</dbReference>
<proteinExistence type="predicted"/>
<dbReference type="RefSeq" id="WP_037548170.1">
    <property type="nucleotide sequence ID" value="NZ_JNUP01000065.1"/>
</dbReference>
<dbReference type="PANTHER" id="PTHR41773">
    <property type="entry name" value="GTP PYROPHOSPHATASE-RELATED"/>
    <property type="match status" value="1"/>
</dbReference>
<dbReference type="eggNOG" id="COG0457">
    <property type="taxonomic scope" value="Bacteria"/>
</dbReference>
<feature type="compositionally biased region" description="Low complexity" evidence="2">
    <location>
        <begin position="277"/>
        <end position="286"/>
    </location>
</feature>
<dbReference type="Gene3D" id="3.30.460.10">
    <property type="entry name" value="Beta Polymerase, domain 2"/>
    <property type="match status" value="1"/>
</dbReference>
<dbReference type="CDD" id="cd05399">
    <property type="entry name" value="NT_Rel-Spo_like"/>
    <property type="match status" value="1"/>
</dbReference>
<name>A0A098QVG1_9SPIO</name>
<protein>
    <recommendedName>
        <fullName evidence="3">RelA/SpoT domain-containing protein</fullName>
    </recommendedName>
</protein>
<evidence type="ECO:0000313" key="5">
    <source>
        <dbReference type="Proteomes" id="UP000029692"/>
    </source>
</evidence>
<dbReference type="EMBL" id="JNUP01000065">
    <property type="protein sequence ID" value="KGE71724.1"/>
    <property type="molecule type" value="Genomic_DNA"/>
</dbReference>
<feature type="compositionally biased region" description="Polar residues" evidence="2">
    <location>
        <begin position="246"/>
        <end position="259"/>
    </location>
</feature>
<dbReference type="PANTHER" id="PTHR41773:SF1">
    <property type="entry name" value="RELA_SPOT DOMAIN-CONTAINING PROTEIN"/>
    <property type="match status" value="1"/>
</dbReference>
<evidence type="ECO:0000256" key="2">
    <source>
        <dbReference type="SAM" id="MobiDB-lite"/>
    </source>
</evidence>
<dbReference type="Proteomes" id="UP000029692">
    <property type="component" value="Unassembled WGS sequence"/>
</dbReference>
<feature type="repeat" description="TPR" evidence="1">
    <location>
        <begin position="411"/>
        <end position="444"/>
    </location>
</feature>
<dbReference type="Pfam" id="PF13181">
    <property type="entry name" value="TPR_8"/>
    <property type="match status" value="1"/>
</dbReference>
<keyword evidence="1" id="KW-0802">TPR repeat</keyword>
<organism evidence="4 5">
    <name type="scientific">Spirochaeta lutea</name>
    <dbReference type="NCBI Taxonomy" id="1480694"/>
    <lineage>
        <taxon>Bacteria</taxon>
        <taxon>Pseudomonadati</taxon>
        <taxon>Spirochaetota</taxon>
        <taxon>Spirochaetia</taxon>
        <taxon>Spirochaetales</taxon>
        <taxon>Spirochaetaceae</taxon>
        <taxon>Spirochaeta</taxon>
    </lineage>
</organism>
<feature type="region of interest" description="Disordered" evidence="2">
    <location>
        <begin position="246"/>
        <end position="294"/>
    </location>
</feature>
<dbReference type="Pfam" id="PF04607">
    <property type="entry name" value="RelA_SpoT"/>
    <property type="match status" value="1"/>
</dbReference>
<dbReference type="GO" id="GO:0015969">
    <property type="term" value="P:guanosine tetraphosphate metabolic process"/>
    <property type="evidence" value="ECO:0007669"/>
    <property type="project" value="InterPro"/>
</dbReference>
<sequence>MSFNYVALPIPSRSELEERYNGYADAWERALFEIHRRIRSQLMDLGLRATVKYRVKEFQSYYKKLLRRGAPLGLENGQNGVNGHSEEGGSGAAPECVPVTDLLGIRIVCPFMEDLTTVEQILAQEYRVVEREQKGAEFSFKEFGYESTHYLLNIPGDVVDSFHIDADLVFEVQLRTILQDAWAEVEHELVYKSEFTPFDDPMRRKLAALNANLSLADIIFHEIRVFQRELQQQIRQRRSAFSTFLSDEFSSTPDPSQGSAVREALGDSAAPNPEVAPPAGDGAAPGDEPEGGIDIIQQTTGAANTTDSLLLKALYAHNRSDYPRAVELYSKILDSEPRSAVYFVVVLHRGMAYFALGDYAAALQDFERSLGSKGDLRRSYHYRGLAHRQLGDDGAALEDFCRSLELDPFQYEVLMSRAQVYHRTGDLAGALKDCDAALSLEPDSSEARRFHSLLTQELGM</sequence>
<reference evidence="4 5" key="1">
    <citation type="submission" date="2014-05" db="EMBL/GenBank/DDBJ databases">
        <title>De novo Genome Sequence of Spirocheata sp.</title>
        <authorList>
            <person name="Shivani Y."/>
            <person name="Subhash Y."/>
            <person name="Tushar L."/>
            <person name="Sasikala C."/>
            <person name="Ramana C.V."/>
        </authorList>
    </citation>
    <scope>NUCLEOTIDE SEQUENCE [LARGE SCALE GENOMIC DNA]</scope>
    <source>
        <strain evidence="4 5">JC230</strain>
    </source>
</reference>
<feature type="domain" description="RelA/SpoT" evidence="3">
    <location>
        <begin position="53"/>
        <end position="197"/>
    </location>
</feature>
<dbReference type="eggNOG" id="COG2357">
    <property type="taxonomic scope" value="Bacteria"/>
</dbReference>
<dbReference type="STRING" id="1480694.DC28_10790"/>
<dbReference type="SMART" id="SM00954">
    <property type="entry name" value="RelA_SpoT"/>
    <property type="match status" value="1"/>
</dbReference>
<accession>A0A098QVG1</accession>
<feature type="repeat" description="TPR" evidence="1">
    <location>
        <begin position="377"/>
        <end position="410"/>
    </location>
</feature>
<dbReference type="InterPro" id="IPR007685">
    <property type="entry name" value="RelA_SpoT"/>
</dbReference>
<dbReference type="OrthoDB" id="9789634at2"/>
<dbReference type="InterPro" id="IPR019734">
    <property type="entry name" value="TPR_rpt"/>
</dbReference>
<comment type="caution">
    <text evidence="4">The sequence shown here is derived from an EMBL/GenBank/DDBJ whole genome shotgun (WGS) entry which is preliminary data.</text>
</comment>
<feature type="repeat" description="TPR" evidence="1">
    <location>
        <begin position="343"/>
        <end position="376"/>
    </location>
</feature>
<dbReference type="PROSITE" id="PS50005">
    <property type="entry name" value="TPR"/>
    <property type="match status" value="3"/>
</dbReference>
<dbReference type="SUPFAM" id="SSF48452">
    <property type="entry name" value="TPR-like"/>
    <property type="match status" value="1"/>
</dbReference>
<dbReference type="InterPro" id="IPR011990">
    <property type="entry name" value="TPR-like_helical_dom_sf"/>
</dbReference>
<keyword evidence="5" id="KW-1185">Reference proteome</keyword>
<dbReference type="Gene3D" id="1.10.287.860">
    <property type="entry name" value="Nucleotidyltransferase"/>
    <property type="match status" value="1"/>
</dbReference>
<dbReference type="SMART" id="SM00028">
    <property type="entry name" value="TPR"/>
    <property type="match status" value="4"/>
</dbReference>
<dbReference type="AlphaFoldDB" id="A0A098QVG1"/>
<evidence type="ECO:0000259" key="3">
    <source>
        <dbReference type="SMART" id="SM00954"/>
    </source>
</evidence>
<evidence type="ECO:0000256" key="1">
    <source>
        <dbReference type="PROSITE-ProRule" id="PRU00339"/>
    </source>
</evidence>
<dbReference type="Pfam" id="PF13432">
    <property type="entry name" value="TPR_16"/>
    <property type="match status" value="1"/>
</dbReference>
<dbReference type="InterPro" id="IPR043519">
    <property type="entry name" value="NT_sf"/>
</dbReference>
<evidence type="ECO:0000313" key="4">
    <source>
        <dbReference type="EMBL" id="KGE71724.1"/>
    </source>
</evidence>
<dbReference type="SUPFAM" id="SSF81301">
    <property type="entry name" value="Nucleotidyltransferase"/>
    <property type="match status" value="1"/>
</dbReference>